<keyword evidence="6 10" id="KW-0812">Transmembrane</keyword>
<feature type="transmembrane region" description="Helical" evidence="10">
    <location>
        <begin position="188"/>
        <end position="208"/>
    </location>
</feature>
<feature type="transmembrane region" description="Helical" evidence="10">
    <location>
        <begin position="50"/>
        <end position="70"/>
    </location>
</feature>
<dbReference type="Pfam" id="PF01554">
    <property type="entry name" value="MatE"/>
    <property type="match status" value="2"/>
</dbReference>
<dbReference type="PIRSF" id="PIRSF006603">
    <property type="entry name" value="DinF"/>
    <property type="match status" value="1"/>
</dbReference>
<accession>A0ABT3N8T0</accession>
<feature type="transmembrane region" description="Helical" evidence="10">
    <location>
        <begin position="91"/>
        <end position="110"/>
    </location>
</feature>
<name>A0ABT3N8T0_9BACT</name>
<keyword evidence="5" id="KW-1003">Cell membrane</keyword>
<feature type="transmembrane region" description="Helical" evidence="10">
    <location>
        <begin position="228"/>
        <end position="251"/>
    </location>
</feature>
<comment type="subcellular location">
    <subcellularLocation>
        <location evidence="1">Cell membrane</location>
        <topology evidence="1">Multi-pass membrane protein</topology>
    </subcellularLocation>
</comment>
<reference evidence="11 12" key="1">
    <citation type="submission" date="2022-11" db="EMBL/GenBank/DDBJ databases">
        <title>Desulfobotulus tamanensis H1 sp. nov. - anaerobic, alkaliphilic, sulphate reducing bacterium isolated from terrestrial mud volcano.</title>
        <authorList>
            <person name="Frolova A."/>
            <person name="Merkel A.Y."/>
            <person name="Slobodkin A.I."/>
        </authorList>
    </citation>
    <scope>NUCLEOTIDE SEQUENCE [LARGE SCALE GENOMIC DNA]</scope>
    <source>
        <strain evidence="11 12">H1</strain>
    </source>
</reference>
<feature type="transmembrane region" description="Helical" evidence="10">
    <location>
        <begin position="411"/>
        <end position="430"/>
    </location>
</feature>
<dbReference type="InterPro" id="IPR048279">
    <property type="entry name" value="MdtK-like"/>
</dbReference>
<dbReference type="PANTHER" id="PTHR43823:SF3">
    <property type="entry name" value="MULTIDRUG EXPORT PROTEIN MEPA"/>
    <property type="match status" value="1"/>
</dbReference>
<evidence type="ECO:0000256" key="8">
    <source>
        <dbReference type="ARBA" id="ARBA00023136"/>
    </source>
</evidence>
<protein>
    <recommendedName>
        <fullName evidence="3">Multidrug export protein MepA</fullName>
    </recommendedName>
</protein>
<evidence type="ECO:0000256" key="1">
    <source>
        <dbReference type="ARBA" id="ARBA00004651"/>
    </source>
</evidence>
<dbReference type="NCBIfam" id="TIGR00797">
    <property type="entry name" value="matE"/>
    <property type="match status" value="1"/>
</dbReference>
<evidence type="ECO:0000313" key="11">
    <source>
        <dbReference type="EMBL" id="MCW7753859.1"/>
    </source>
</evidence>
<feature type="transmembrane region" description="Helical" evidence="10">
    <location>
        <begin position="257"/>
        <end position="282"/>
    </location>
</feature>
<evidence type="ECO:0000256" key="10">
    <source>
        <dbReference type="SAM" id="Phobius"/>
    </source>
</evidence>
<evidence type="ECO:0000256" key="5">
    <source>
        <dbReference type="ARBA" id="ARBA00022475"/>
    </source>
</evidence>
<comment type="caution">
    <text evidence="11">The sequence shown here is derived from an EMBL/GenBank/DDBJ whole genome shotgun (WGS) entry which is preliminary data.</text>
</comment>
<evidence type="ECO:0000313" key="12">
    <source>
        <dbReference type="Proteomes" id="UP001209681"/>
    </source>
</evidence>
<evidence type="ECO:0000256" key="2">
    <source>
        <dbReference type="ARBA" id="ARBA00008417"/>
    </source>
</evidence>
<feature type="transmembrane region" description="Helical" evidence="10">
    <location>
        <begin position="130"/>
        <end position="151"/>
    </location>
</feature>
<dbReference type="InterPro" id="IPR051327">
    <property type="entry name" value="MATE_MepA_subfamily"/>
</dbReference>
<feature type="transmembrane region" description="Helical" evidence="10">
    <location>
        <begin position="12"/>
        <end position="30"/>
    </location>
</feature>
<keyword evidence="12" id="KW-1185">Reference proteome</keyword>
<feature type="transmembrane region" description="Helical" evidence="10">
    <location>
        <begin position="386"/>
        <end position="405"/>
    </location>
</feature>
<keyword evidence="8 10" id="KW-0472">Membrane</keyword>
<dbReference type="Proteomes" id="UP001209681">
    <property type="component" value="Unassembled WGS sequence"/>
</dbReference>
<dbReference type="EMBL" id="JAPFPW010000007">
    <property type="protein sequence ID" value="MCW7753859.1"/>
    <property type="molecule type" value="Genomic_DNA"/>
</dbReference>
<evidence type="ECO:0000256" key="4">
    <source>
        <dbReference type="ARBA" id="ARBA00022448"/>
    </source>
</evidence>
<dbReference type="RefSeq" id="WP_265424728.1">
    <property type="nucleotide sequence ID" value="NZ_JAPFPW010000007.1"/>
</dbReference>
<evidence type="ECO:0000256" key="7">
    <source>
        <dbReference type="ARBA" id="ARBA00022989"/>
    </source>
</evidence>
<feature type="transmembrane region" description="Helical" evidence="10">
    <location>
        <begin position="356"/>
        <end position="374"/>
    </location>
</feature>
<keyword evidence="4" id="KW-0813">Transport</keyword>
<gene>
    <name evidence="11" type="ORF">OOT00_07670</name>
</gene>
<feature type="transmembrane region" description="Helical" evidence="10">
    <location>
        <begin position="309"/>
        <end position="330"/>
    </location>
</feature>
<evidence type="ECO:0000256" key="9">
    <source>
        <dbReference type="ARBA" id="ARBA00023251"/>
    </source>
</evidence>
<dbReference type="CDD" id="cd13143">
    <property type="entry name" value="MATE_MepA_like"/>
    <property type="match status" value="1"/>
</dbReference>
<evidence type="ECO:0000256" key="6">
    <source>
        <dbReference type="ARBA" id="ARBA00022692"/>
    </source>
</evidence>
<dbReference type="InterPro" id="IPR002528">
    <property type="entry name" value="MATE_fam"/>
</dbReference>
<keyword evidence="7 10" id="KW-1133">Transmembrane helix</keyword>
<keyword evidence="9" id="KW-0046">Antibiotic resistance</keyword>
<evidence type="ECO:0000256" key="3">
    <source>
        <dbReference type="ARBA" id="ARBA00022106"/>
    </source>
</evidence>
<dbReference type="NCBIfam" id="NF007130">
    <property type="entry name" value="PRK09575.1"/>
    <property type="match status" value="1"/>
</dbReference>
<feature type="transmembrane region" description="Helical" evidence="10">
    <location>
        <begin position="158"/>
        <end position="182"/>
    </location>
</feature>
<proteinExistence type="inferred from homology"/>
<dbReference type="PANTHER" id="PTHR43823">
    <property type="entry name" value="SPORULATION PROTEIN YKVU"/>
    <property type="match status" value="1"/>
</dbReference>
<dbReference type="InterPro" id="IPR045070">
    <property type="entry name" value="MATE_MepA-like"/>
</dbReference>
<sequence length="440" mass="47151">MKLSSVSRSFWRYTIPSVMALMVSAMYQIVDGIFIGHAMGAQGLAAINMAWPWIGVLLAVGMMIGIGTGVQCGIAQGGGDDRKAAAFLGQGFWALVLLGLFVGGLLVYSASLFLAFQGAAGDVALLGQDYLRVMGLASPVVLASIAIPFWVRNLGAPGLATLSMATSAVANILLDYIFIMHLGWGLKGAALATVLGESFSIVMGMIFLFSPWNRVPLKKGFVRLRPGLLAASLGTGFSSMLMYLYISFVVLLHNMLFMAYGGILQVAAFTLVGYVLTLYYMFAEGVAGGMQPLVSYYHGAGKPESVRKVVMLAMGVALGVGMLMTFLVILRPDWALWLFLSDDPELFAAASMGMRLHLFALFLDGFIVLTASFFQSMGMAKKATVITLGNMFIQLPFLFFLPGLAGLTGVWLALPLSNVVFASLIACMFLRQMTMLKKGS</sequence>
<comment type="similarity">
    <text evidence="2">Belongs to the multi antimicrobial extrusion (MATE) (TC 2.A.66.1) family. MepA subfamily.</text>
</comment>
<organism evidence="11 12">
    <name type="scientific">Desulfobotulus pelophilus</name>
    <dbReference type="NCBI Taxonomy" id="2823377"/>
    <lineage>
        <taxon>Bacteria</taxon>
        <taxon>Pseudomonadati</taxon>
        <taxon>Thermodesulfobacteriota</taxon>
        <taxon>Desulfobacteria</taxon>
        <taxon>Desulfobacterales</taxon>
        <taxon>Desulfobacteraceae</taxon>
        <taxon>Desulfobotulus</taxon>
    </lineage>
</organism>